<proteinExistence type="predicted"/>
<evidence type="ECO:0008006" key="5">
    <source>
        <dbReference type="Google" id="ProtNLM"/>
    </source>
</evidence>
<keyword evidence="2" id="KW-0472">Membrane</keyword>
<comment type="caution">
    <text evidence="3">The sequence shown here is derived from an EMBL/GenBank/DDBJ whole genome shotgun (WGS) entry which is preliminary data.</text>
</comment>
<evidence type="ECO:0000256" key="2">
    <source>
        <dbReference type="SAM" id="Phobius"/>
    </source>
</evidence>
<gene>
    <name evidence="3" type="ORF">AAG570_004896</name>
</gene>
<protein>
    <recommendedName>
        <fullName evidence="5">CCHC-type domain-containing protein</fullName>
    </recommendedName>
</protein>
<evidence type="ECO:0000313" key="3">
    <source>
        <dbReference type="EMBL" id="KAL1116422.1"/>
    </source>
</evidence>
<feature type="compositionally biased region" description="Polar residues" evidence="1">
    <location>
        <begin position="939"/>
        <end position="948"/>
    </location>
</feature>
<evidence type="ECO:0000256" key="1">
    <source>
        <dbReference type="SAM" id="MobiDB-lite"/>
    </source>
</evidence>
<accession>A0ABD0XYV5</accession>
<dbReference type="EMBL" id="JBFDAA010000017">
    <property type="protein sequence ID" value="KAL1116422.1"/>
    <property type="molecule type" value="Genomic_DNA"/>
</dbReference>
<dbReference type="Proteomes" id="UP001558652">
    <property type="component" value="Unassembled WGS sequence"/>
</dbReference>
<keyword evidence="4" id="KW-1185">Reference proteome</keyword>
<dbReference type="AlphaFoldDB" id="A0ABD0XYV5"/>
<name>A0ABD0XYV5_9HEMI</name>
<feature type="region of interest" description="Disordered" evidence="1">
    <location>
        <begin position="932"/>
        <end position="955"/>
    </location>
</feature>
<organism evidence="3 4">
    <name type="scientific">Ranatra chinensis</name>
    <dbReference type="NCBI Taxonomy" id="642074"/>
    <lineage>
        <taxon>Eukaryota</taxon>
        <taxon>Metazoa</taxon>
        <taxon>Ecdysozoa</taxon>
        <taxon>Arthropoda</taxon>
        <taxon>Hexapoda</taxon>
        <taxon>Insecta</taxon>
        <taxon>Pterygota</taxon>
        <taxon>Neoptera</taxon>
        <taxon>Paraneoptera</taxon>
        <taxon>Hemiptera</taxon>
        <taxon>Heteroptera</taxon>
        <taxon>Panheteroptera</taxon>
        <taxon>Nepomorpha</taxon>
        <taxon>Nepidae</taxon>
        <taxon>Ranatrinae</taxon>
        <taxon>Ranatra</taxon>
    </lineage>
</organism>
<evidence type="ECO:0000313" key="4">
    <source>
        <dbReference type="Proteomes" id="UP001558652"/>
    </source>
</evidence>
<sequence>MCGGVKCKDIMRGPVQIGSLLLVTTFLCLPYPCLCDWVNPYLAGYPSAEDNQKLSVYDGQERGKCVQSSTCQHYMTRFVNLFIRSTGLQGRVVKQPDDIRHVTLQLQLTGWQLRVLQEFGEDESAANDATFESVDRALTEILMQQSTTSEGRWTGGIFADVEWSNILNRVTPLGNIVFFIGSLLVVLSWNLYCSHSLMRTVAYLFLIILLALFGYGCYEKHLIKIAKVKAAQMKYEGSIPVECTPSRMRFWNMFVNNLRNDDVCEKYFIDVEVPILSLADVGGSFRDAVRLIFFETLGGVGSMLSMTIQSLAEYCEISQVPLAAELHRFPHLPGIHSHLRAVHLGDLQMRRKDMASDDGVFQNVGAQTVQRNQIGIIAAGPAGQAAGQLREWAHGTGTHQWGENRAGGFNLYSLRRGQQHQDYRPVPDDPWQLCRQKDNSPQRGRCHKLVSGSATSAETQDDVHVIRTECAHVRGLFRVVQCRIVLANSEKKIKRGYGGCGIYPQSDVWLPHLQGTTYYKARSNQDIYEADILALEEFTEDITNPNSAISFAPLRTKHDQVIRHPFYPVTYSFDTFQEYKYQSVSWAGVLASAVQFAPGRGTGRTYTALYLQQNISDGASLPSPATMAKRKAAASAETSPATPQVPVSNSFELLANAPEIVPDAPKKEFVPPIVLNGKPANITQFITDTRKVTEHDIRVRSNGRNTKIIVASRKDYQKVYDLYKERNVQFFSFAFKDDHLKRFVLHDLPETFTPEVILAELKRAIPSINSVSQMTKKLENGSTRKLPLFIVTAKKDVTIQSFSQVRAIFYHEYKVEKFRSGGTNVVQCYKCQNFGHTNRFCNMPERCVRCGQAHSAKECKETILKCPNCSENHSAGSLNCKVRHLYIQRNVSRNSPKKVERVPAATVPPITINKRAPAKKVTEGLSFSEVLGGTDKSTRPAQVNSPTAPSVGGHSSAMSDFIKDMQIINRELQGLNLLQMVSTLKSLLIELKNAKTGFERIEILLNNAHKFDP</sequence>
<keyword evidence="2" id="KW-1133">Transmembrane helix</keyword>
<feature type="transmembrane region" description="Helical" evidence="2">
    <location>
        <begin position="198"/>
        <end position="218"/>
    </location>
</feature>
<keyword evidence="2" id="KW-0812">Transmembrane</keyword>
<reference evidence="3 4" key="1">
    <citation type="submission" date="2024-07" db="EMBL/GenBank/DDBJ databases">
        <title>Chromosome-level genome assembly of the water stick insect Ranatra chinensis (Heteroptera: Nepidae).</title>
        <authorList>
            <person name="Liu X."/>
        </authorList>
    </citation>
    <scope>NUCLEOTIDE SEQUENCE [LARGE SCALE GENOMIC DNA]</scope>
    <source>
        <strain evidence="3">Cailab_2021Rc</strain>
        <tissue evidence="3">Muscle</tissue>
    </source>
</reference>
<feature type="transmembrane region" description="Helical" evidence="2">
    <location>
        <begin position="173"/>
        <end position="192"/>
    </location>
</feature>